<comment type="caution">
    <text evidence="1">The sequence shown here is derived from an EMBL/GenBank/DDBJ whole genome shotgun (WGS) entry which is preliminary data.</text>
</comment>
<dbReference type="AlphaFoldDB" id="A0AAN4VXM7"/>
<name>A0AAN4VXM7_9BACT</name>
<proteinExistence type="predicted"/>
<reference evidence="1 2" key="1">
    <citation type="submission" date="2021-12" db="EMBL/GenBank/DDBJ databases">
        <title>Genome sequencing of bacteria with rrn-lacking chromosome and rrn-plasmid.</title>
        <authorList>
            <person name="Anda M."/>
            <person name="Iwasaki W."/>
        </authorList>
    </citation>
    <scope>NUCLEOTIDE SEQUENCE [LARGE SCALE GENOMIC DNA]</scope>
    <source>
        <strain evidence="1 2">NBRC 15940</strain>
    </source>
</reference>
<protein>
    <submittedName>
        <fullName evidence="1">Uncharacterized protein</fullName>
    </submittedName>
</protein>
<accession>A0AAN4VXM7</accession>
<dbReference type="EMBL" id="BQKE01000001">
    <property type="protein sequence ID" value="GJM60931.1"/>
    <property type="molecule type" value="Genomic_DNA"/>
</dbReference>
<gene>
    <name evidence="1" type="ORF">PEDI_14830</name>
</gene>
<dbReference type="Proteomes" id="UP001310022">
    <property type="component" value="Unassembled WGS sequence"/>
</dbReference>
<evidence type="ECO:0000313" key="1">
    <source>
        <dbReference type="EMBL" id="GJM60931.1"/>
    </source>
</evidence>
<evidence type="ECO:0000313" key="2">
    <source>
        <dbReference type="Proteomes" id="UP001310022"/>
    </source>
</evidence>
<organism evidence="1 2">
    <name type="scientific">Persicobacter diffluens</name>
    <dbReference type="NCBI Taxonomy" id="981"/>
    <lineage>
        <taxon>Bacteria</taxon>
        <taxon>Pseudomonadati</taxon>
        <taxon>Bacteroidota</taxon>
        <taxon>Cytophagia</taxon>
        <taxon>Cytophagales</taxon>
        <taxon>Persicobacteraceae</taxon>
        <taxon>Persicobacter</taxon>
    </lineage>
</organism>
<keyword evidence="2" id="KW-1185">Reference proteome</keyword>
<sequence length="59" mass="7274">MWVFIDWLCLVLFFFEYFWEIKFYTKLPLNTAVRIIKIWADIYLCNPLMDLQGISNEFT</sequence>